<dbReference type="OrthoDB" id="8830751at2759"/>
<keyword evidence="6" id="KW-1185">Reference proteome</keyword>
<organism evidence="5 6">
    <name type="scientific">Coemansia interrupta</name>
    <dbReference type="NCBI Taxonomy" id="1126814"/>
    <lineage>
        <taxon>Eukaryota</taxon>
        <taxon>Fungi</taxon>
        <taxon>Fungi incertae sedis</taxon>
        <taxon>Zoopagomycota</taxon>
        <taxon>Kickxellomycotina</taxon>
        <taxon>Kickxellomycetes</taxon>
        <taxon>Kickxellales</taxon>
        <taxon>Kickxellaceae</taxon>
        <taxon>Coemansia</taxon>
    </lineage>
</organism>
<gene>
    <name evidence="5" type="primary">RHO1_3</name>
    <name evidence="5" type="ORF">GGI15_004730</name>
</gene>
<dbReference type="InterPro" id="IPR003578">
    <property type="entry name" value="Small_GTPase_Rho"/>
</dbReference>
<evidence type="ECO:0000256" key="3">
    <source>
        <dbReference type="ARBA" id="ARBA00023134"/>
    </source>
</evidence>
<reference evidence="5" key="1">
    <citation type="submission" date="2022-07" db="EMBL/GenBank/DDBJ databases">
        <title>Phylogenomic reconstructions and comparative analyses of Kickxellomycotina fungi.</title>
        <authorList>
            <person name="Reynolds N.K."/>
            <person name="Stajich J.E."/>
            <person name="Barry K."/>
            <person name="Grigoriev I.V."/>
            <person name="Crous P."/>
            <person name="Smith M.E."/>
        </authorList>
    </citation>
    <scope>NUCLEOTIDE SEQUENCE</scope>
    <source>
        <strain evidence="5">BCRC 34489</strain>
    </source>
</reference>
<feature type="region of interest" description="Disordered" evidence="4">
    <location>
        <begin position="197"/>
        <end position="216"/>
    </location>
</feature>
<evidence type="ECO:0000256" key="2">
    <source>
        <dbReference type="ARBA" id="ARBA00022741"/>
    </source>
</evidence>
<dbReference type="CDD" id="cd00157">
    <property type="entry name" value="Rho"/>
    <property type="match status" value="1"/>
</dbReference>
<comment type="caution">
    <text evidence="5">The sequence shown here is derived from an EMBL/GenBank/DDBJ whole genome shotgun (WGS) entry which is preliminary data.</text>
</comment>
<accession>A0A9W8H8F2</accession>
<dbReference type="FunFam" id="3.40.50.300:FF:001179">
    <property type="entry name" value="Rho family GTPase"/>
    <property type="match status" value="1"/>
</dbReference>
<evidence type="ECO:0000256" key="4">
    <source>
        <dbReference type="SAM" id="MobiDB-lite"/>
    </source>
</evidence>
<name>A0A9W8H8F2_9FUNG</name>
<keyword evidence="3" id="KW-0342">GTP-binding</keyword>
<evidence type="ECO:0000313" key="6">
    <source>
        <dbReference type="Proteomes" id="UP001140172"/>
    </source>
</evidence>
<dbReference type="SMART" id="SM00175">
    <property type="entry name" value="RAB"/>
    <property type="match status" value="1"/>
</dbReference>
<dbReference type="GO" id="GO:0003924">
    <property type="term" value="F:GTPase activity"/>
    <property type="evidence" value="ECO:0007669"/>
    <property type="project" value="InterPro"/>
</dbReference>
<dbReference type="PRINTS" id="PR00449">
    <property type="entry name" value="RASTRNSFRMNG"/>
</dbReference>
<dbReference type="PROSITE" id="PS51421">
    <property type="entry name" value="RAS"/>
    <property type="match status" value="1"/>
</dbReference>
<evidence type="ECO:0000256" key="1">
    <source>
        <dbReference type="ARBA" id="ARBA00010142"/>
    </source>
</evidence>
<sequence>MSASLSNSATHGGYASRRKAVVIGDGACGKTCLLHVFRVGEFPQDNRYIPTIFDTWVADMEVDGRPVELALWDTAGQEEFDRLRFLCYPDANVIIICFSIDSPDSLINVCEKWHVEAQQNAPRAPIILVGLKLDLRNDQAVISELANYGQRPVTVEEGERVAKSIGAVSYIECSSILNINVIDVFMIAARHSLRGEKPRPGHGSSAAGGSSCCVVL</sequence>
<dbReference type="PROSITE" id="PS51420">
    <property type="entry name" value="RHO"/>
    <property type="match status" value="1"/>
</dbReference>
<feature type="compositionally biased region" description="Low complexity" evidence="4">
    <location>
        <begin position="201"/>
        <end position="216"/>
    </location>
</feature>
<comment type="similarity">
    <text evidence="1">Belongs to the small GTPase superfamily. Rho family.</text>
</comment>
<proteinExistence type="inferred from homology"/>
<evidence type="ECO:0000313" key="5">
    <source>
        <dbReference type="EMBL" id="KAJ2776805.1"/>
    </source>
</evidence>
<keyword evidence="2" id="KW-0547">Nucleotide-binding</keyword>
<dbReference type="SMART" id="SM00173">
    <property type="entry name" value="RAS"/>
    <property type="match status" value="1"/>
</dbReference>
<dbReference type="NCBIfam" id="TIGR00231">
    <property type="entry name" value="small_GTP"/>
    <property type="match status" value="1"/>
</dbReference>
<dbReference type="GO" id="GO:0005525">
    <property type="term" value="F:GTP binding"/>
    <property type="evidence" value="ECO:0007669"/>
    <property type="project" value="UniProtKB-KW"/>
</dbReference>
<dbReference type="Pfam" id="PF00071">
    <property type="entry name" value="Ras"/>
    <property type="match status" value="1"/>
</dbReference>
<dbReference type="SMART" id="SM00174">
    <property type="entry name" value="RHO"/>
    <property type="match status" value="1"/>
</dbReference>
<protein>
    <submittedName>
        <fullName evidence="5">GTP-binding protein Rho1</fullName>
    </submittedName>
</protein>
<dbReference type="PROSITE" id="PS51419">
    <property type="entry name" value="RAB"/>
    <property type="match status" value="1"/>
</dbReference>
<dbReference type="InterPro" id="IPR005225">
    <property type="entry name" value="Small_GTP-bd"/>
</dbReference>
<dbReference type="EMBL" id="JANBUM010000463">
    <property type="protein sequence ID" value="KAJ2776805.1"/>
    <property type="molecule type" value="Genomic_DNA"/>
</dbReference>
<dbReference type="Proteomes" id="UP001140172">
    <property type="component" value="Unassembled WGS sequence"/>
</dbReference>
<dbReference type="PANTHER" id="PTHR24072">
    <property type="entry name" value="RHO FAMILY GTPASE"/>
    <property type="match status" value="1"/>
</dbReference>
<dbReference type="InterPro" id="IPR001806">
    <property type="entry name" value="Small_GTPase"/>
</dbReference>
<dbReference type="InterPro" id="IPR027417">
    <property type="entry name" value="P-loop_NTPase"/>
</dbReference>
<dbReference type="AlphaFoldDB" id="A0A9W8H8F2"/>
<dbReference type="GO" id="GO:0007264">
    <property type="term" value="P:small GTPase-mediated signal transduction"/>
    <property type="evidence" value="ECO:0007669"/>
    <property type="project" value="InterPro"/>
</dbReference>
<dbReference type="Gene3D" id="3.40.50.300">
    <property type="entry name" value="P-loop containing nucleotide triphosphate hydrolases"/>
    <property type="match status" value="1"/>
</dbReference>
<dbReference type="SUPFAM" id="SSF52540">
    <property type="entry name" value="P-loop containing nucleoside triphosphate hydrolases"/>
    <property type="match status" value="1"/>
</dbReference>